<evidence type="ECO:0000313" key="3">
    <source>
        <dbReference type="WBParaSite" id="HDID_0000514001-mRNA-1"/>
    </source>
</evidence>
<name>A0A0R3SJM5_HYMDI</name>
<accession>A0A0R3SJM5</accession>
<dbReference type="WBParaSite" id="HDID_0000514001-mRNA-1">
    <property type="protein sequence ID" value="HDID_0000514001-mRNA-1"/>
    <property type="gene ID" value="HDID_0000514001"/>
</dbReference>
<protein>
    <submittedName>
        <fullName evidence="3">DRBM domain-containing protein</fullName>
    </submittedName>
</protein>
<dbReference type="Proteomes" id="UP000274504">
    <property type="component" value="Unassembled WGS sequence"/>
</dbReference>
<reference evidence="3" key="1">
    <citation type="submission" date="2017-02" db="UniProtKB">
        <authorList>
            <consortium name="WormBaseParasite"/>
        </authorList>
    </citation>
    <scope>IDENTIFICATION</scope>
</reference>
<dbReference type="AlphaFoldDB" id="A0A0R3SJM5"/>
<proteinExistence type="predicted"/>
<evidence type="ECO:0000313" key="2">
    <source>
        <dbReference type="Proteomes" id="UP000274504"/>
    </source>
</evidence>
<organism evidence="3">
    <name type="scientific">Hymenolepis diminuta</name>
    <name type="common">Rat tapeworm</name>
    <dbReference type="NCBI Taxonomy" id="6216"/>
    <lineage>
        <taxon>Eukaryota</taxon>
        <taxon>Metazoa</taxon>
        <taxon>Spiralia</taxon>
        <taxon>Lophotrochozoa</taxon>
        <taxon>Platyhelminthes</taxon>
        <taxon>Cestoda</taxon>
        <taxon>Eucestoda</taxon>
        <taxon>Cyclophyllidea</taxon>
        <taxon>Hymenolepididae</taxon>
        <taxon>Hymenolepis</taxon>
    </lineage>
</organism>
<gene>
    <name evidence="1" type="ORF">HDID_LOCUS5138</name>
</gene>
<reference evidence="1 2" key="2">
    <citation type="submission" date="2018-11" db="EMBL/GenBank/DDBJ databases">
        <authorList>
            <consortium name="Pathogen Informatics"/>
        </authorList>
    </citation>
    <scope>NUCLEOTIDE SEQUENCE [LARGE SCALE GENOMIC DNA]</scope>
</reference>
<evidence type="ECO:0000313" key="1">
    <source>
        <dbReference type="EMBL" id="VDL57456.1"/>
    </source>
</evidence>
<sequence>MLVEGVGSSNLKSINKKASEIIYQLYNIL</sequence>
<dbReference type="EMBL" id="UYSG01002390">
    <property type="protein sequence ID" value="VDL57456.1"/>
    <property type="molecule type" value="Genomic_DNA"/>
</dbReference>